<evidence type="ECO:0000313" key="2">
    <source>
        <dbReference type="EMBL" id="RVX12687.1"/>
    </source>
</evidence>
<sequence>MYQNDYQKFSASPPPSAPPYTSIQPEVATGIPIISTGNLQPGTEVVLRAGARALLLGGSLRLLIKEQLLCKLRRLRSTCMLCLSLLLLLPHQIEEAVHVERVLMWRLPCSLLLRDMFFVSGVRELTHRGFDMSLGWEGNMARQNIGVAMAPVVEGGMRR</sequence>
<name>A0A438JUQ5_VITVI</name>
<organism evidence="2 3">
    <name type="scientific">Vitis vinifera</name>
    <name type="common">Grape</name>
    <dbReference type="NCBI Taxonomy" id="29760"/>
    <lineage>
        <taxon>Eukaryota</taxon>
        <taxon>Viridiplantae</taxon>
        <taxon>Streptophyta</taxon>
        <taxon>Embryophyta</taxon>
        <taxon>Tracheophyta</taxon>
        <taxon>Spermatophyta</taxon>
        <taxon>Magnoliopsida</taxon>
        <taxon>eudicotyledons</taxon>
        <taxon>Gunneridae</taxon>
        <taxon>Pentapetalae</taxon>
        <taxon>rosids</taxon>
        <taxon>Vitales</taxon>
        <taxon>Vitaceae</taxon>
        <taxon>Viteae</taxon>
        <taxon>Vitis</taxon>
    </lineage>
</organism>
<comment type="caution">
    <text evidence="2">The sequence shown here is derived from an EMBL/GenBank/DDBJ whole genome shotgun (WGS) entry which is preliminary data.</text>
</comment>
<dbReference type="Proteomes" id="UP000288805">
    <property type="component" value="Unassembled WGS sequence"/>
</dbReference>
<gene>
    <name evidence="2" type="ORF">CK203_011546</name>
</gene>
<protein>
    <submittedName>
        <fullName evidence="2">Uncharacterized protein</fullName>
    </submittedName>
</protein>
<evidence type="ECO:0000313" key="3">
    <source>
        <dbReference type="Proteomes" id="UP000288805"/>
    </source>
</evidence>
<dbReference type="EMBL" id="QGNW01000027">
    <property type="protein sequence ID" value="RVX12687.1"/>
    <property type="molecule type" value="Genomic_DNA"/>
</dbReference>
<dbReference type="AlphaFoldDB" id="A0A438JUQ5"/>
<feature type="region of interest" description="Disordered" evidence="1">
    <location>
        <begin position="1"/>
        <end position="21"/>
    </location>
</feature>
<reference evidence="2 3" key="1">
    <citation type="journal article" date="2018" name="PLoS Genet.">
        <title>Population sequencing reveals clonal diversity and ancestral inbreeding in the grapevine cultivar Chardonnay.</title>
        <authorList>
            <person name="Roach M.J."/>
            <person name="Johnson D.L."/>
            <person name="Bohlmann J."/>
            <person name="van Vuuren H.J."/>
            <person name="Jones S.J."/>
            <person name="Pretorius I.S."/>
            <person name="Schmidt S.A."/>
            <person name="Borneman A.R."/>
        </authorList>
    </citation>
    <scope>NUCLEOTIDE SEQUENCE [LARGE SCALE GENOMIC DNA]</scope>
    <source>
        <strain evidence="3">cv. Chardonnay</strain>
        <tissue evidence="2">Leaf</tissue>
    </source>
</reference>
<accession>A0A438JUQ5</accession>
<evidence type="ECO:0000256" key="1">
    <source>
        <dbReference type="SAM" id="MobiDB-lite"/>
    </source>
</evidence>
<proteinExistence type="predicted"/>